<dbReference type="PIRSF" id="PIRSF017082">
    <property type="entry name" value="YflP"/>
    <property type="match status" value="1"/>
</dbReference>
<feature type="signal peptide" evidence="2">
    <location>
        <begin position="1"/>
        <end position="23"/>
    </location>
</feature>
<dbReference type="Gene3D" id="3.40.190.150">
    <property type="entry name" value="Bordetella uptake gene, domain 1"/>
    <property type="match status" value="1"/>
</dbReference>
<keyword evidence="3" id="KW-0675">Receptor</keyword>
<comment type="similarity">
    <text evidence="1">Belongs to the UPF0065 (bug) family.</text>
</comment>
<dbReference type="PANTHER" id="PTHR42928:SF5">
    <property type="entry name" value="BLR1237 PROTEIN"/>
    <property type="match status" value="1"/>
</dbReference>
<name>A0A7Y9IS46_9BURK</name>
<dbReference type="AlphaFoldDB" id="A0A7Y9IS46"/>
<dbReference type="Proteomes" id="UP000542125">
    <property type="component" value="Unassembled WGS sequence"/>
</dbReference>
<accession>A0A7Y9IS46</accession>
<dbReference type="PANTHER" id="PTHR42928">
    <property type="entry name" value="TRICARBOXYLATE-BINDING PROTEIN"/>
    <property type="match status" value="1"/>
</dbReference>
<proteinExistence type="inferred from homology"/>
<keyword evidence="4" id="KW-1185">Reference proteome</keyword>
<dbReference type="CDD" id="cd07012">
    <property type="entry name" value="PBP2_Bug_TTT"/>
    <property type="match status" value="1"/>
</dbReference>
<dbReference type="InterPro" id="IPR042100">
    <property type="entry name" value="Bug_dom1"/>
</dbReference>
<dbReference type="InterPro" id="IPR005064">
    <property type="entry name" value="BUG"/>
</dbReference>
<dbReference type="Gene3D" id="3.40.190.10">
    <property type="entry name" value="Periplasmic binding protein-like II"/>
    <property type="match status" value="1"/>
</dbReference>
<evidence type="ECO:0000313" key="4">
    <source>
        <dbReference type="Proteomes" id="UP000542125"/>
    </source>
</evidence>
<evidence type="ECO:0000256" key="2">
    <source>
        <dbReference type="SAM" id="SignalP"/>
    </source>
</evidence>
<reference evidence="3 4" key="1">
    <citation type="submission" date="2020-07" db="EMBL/GenBank/DDBJ databases">
        <title>Genomic Encyclopedia of Type Strains, Phase IV (KMG-V): Genome sequencing to study the core and pangenomes of soil and plant-associated prokaryotes.</title>
        <authorList>
            <person name="Whitman W."/>
        </authorList>
    </citation>
    <scope>NUCLEOTIDE SEQUENCE [LARGE SCALE GENOMIC DNA]</scope>
    <source>
        <strain evidence="3 4">SAS40</strain>
    </source>
</reference>
<protein>
    <submittedName>
        <fullName evidence="3">Tripartite-type tricarboxylate transporter receptor subunit TctC</fullName>
    </submittedName>
</protein>
<dbReference type="SUPFAM" id="SSF53850">
    <property type="entry name" value="Periplasmic binding protein-like II"/>
    <property type="match status" value="1"/>
</dbReference>
<feature type="chain" id="PRO_5031365833" evidence="2">
    <location>
        <begin position="24"/>
        <end position="322"/>
    </location>
</feature>
<dbReference type="Pfam" id="PF03401">
    <property type="entry name" value="TctC"/>
    <property type="match status" value="1"/>
</dbReference>
<gene>
    <name evidence="3" type="ORF">FHW18_001091</name>
</gene>
<sequence>MIRRTLLATLLVVLLSPVSFVHAQAYPTKPIKLVVPFPAGGGVDALGRALAEQLAVTLGQPVIVENRPGASGNIGAEFVARAAPDGHTLFLAGEGPLVVNKLVQAHLSFDPDKFEPISLLTYTPMMIVVNPKVPARTLQELISYAKANPGKISYASAGKGGPSHLAAELFQSATGTRFLHVPYKGIAPAFNDVLAGHVDMMFGFEASVGPYMQAGDKVRVLAVTGAKRHPALPDVPTVAEFIPGFLTVSWTALVAPGGTPANVLNKVSTAAMAAMRMPDVVARMREQGYEIEGSTSASAKAYIKQATERSHQAVRTAGITPE</sequence>
<keyword evidence="2" id="KW-0732">Signal</keyword>
<evidence type="ECO:0000256" key="1">
    <source>
        <dbReference type="ARBA" id="ARBA00006987"/>
    </source>
</evidence>
<dbReference type="RefSeq" id="WP_179584130.1">
    <property type="nucleotide sequence ID" value="NZ_JACBYR010000001.1"/>
</dbReference>
<comment type="caution">
    <text evidence="3">The sequence shown here is derived from an EMBL/GenBank/DDBJ whole genome shotgun (WGS) entry which is preliminary data.</text>
</comment>
<dbReference type="EMBL" id="JACBYR010000001">
    <property type="protein sequence ID" value="NYE81820.1"/>
    <property type="molecule type" value="Genomic_DNA"/>
</dbReference>
<evidence type="ECO:0000313" key="3">
    <source>
        <dbReference type="EMBL" id="NYE81820.1"/>
    </source>
</evidence>
<organism evidence="3 4">
    <name type="scientific">Pigmentiphaga litoralis</name>
    <dbReference type="NCBI Taxonomy" id="516702"/>
    <lineage>
        <taxon>Bacteria</taxon>
        <taxon>Pseudomonadati</taxon>
        <taxon>Pseudomonadota</taxon>
        <taxon>Betaproteobacteria</taxon>
        <taxon>Burkholderiales</taxon>
        <taxon>Alcaligenaceae</taxon>
        <taxon>Pigmentiphaga</taxon>
    </lineage>
</organism>